<gene>
    <name evidence="5" type="ORF">BXT93_09510</name>
</gene>
<dbReference type="AlphaFoldDB" id="A0A1V2GGD2"/>
<reference evidence="5 6" key="1">
    <citation type="submission" date="2017-01" db="EMBL/GenBank/DDBJ databases">
        <title>Draft genome sequence of an E. coli strain isolated from human, in Amazon, Brazil.</title>
        <authorList>
            <person name="Moura Q."/>
            <person name="Fernandes M.R."/>
            <person name="Cerdeira L."/>
            <person name="Vianello M."/>
            <person name="Souza T.A."/>
            <person name="Ienne S."/>
            <person name="Lincopan N."/>
        </authorList>
    </citation>
    <scope>NUCLEOTIDE SEQUENCE [LARGE SCALE GENOMIC DNA]</scope>
    <source>
        <strain evidence="5 6">ICBEcBL-II-13</strain>
    </source>
</reference>
<dbReference type="PANTHER" id="PTHR30349">
    <property type="entry name" value="PHAGE INTEGRASE-RELATED"/>
    <property type="match status" value="1"/>
</dbReference>
<sequence>MQLDKFSGQSAMLLPVMDLDWSRLYVMRQMVSANGNAPRYLLAPEVAVLLSYMHDLRERCYFDTLWNTGARPNEGLALTPRNFDFDAVQPYVTLPTLKQRTRRPGRPMKSDPPVRSVTLWDADYRARMKTLISTFGIKKDELLWPGRKKADKSVSPVSPDTVSRWLNKAINDARRDNVTFSVSPLTPKTFRHSFAMHILFNRIHPKVLQALMGHRSFKSTEVYTQLFLFDVAGQHQVSFGFNAEQARQLISGQKFPGLFHQT</sequence>
<evidence type="ECO:0000256" key="1">
    <source>
        <dbReference type="ARBA" id="ARBA00022908"/>
    </source>
</evidence>
<dbReference type="InterPro" id="IPR050090">
    <property type="entry name" value="Tyrosine_recombinase_XerCD"/>
</dbReference>
<dbReference type="GO" id="GO:0015074">
    <property type="term" value="P:DNA integration"/>
    <property type="evidence" value="ECO:0007669"/>
    <property type="project" value="UniProtKB-KW"/>
</dbReference>
<dbReference type="InterPro" id="IPR002104">
    <property type="entry name" value="Integrase_catalytic"/>
</dbReference>
<dbReference type="InterPro" id="IPR011010">
    <property type="entry name" value="DNA_brk_join_enz"/>
</dbReference>
<dbReference type="PIRSF" id="PIRSF004576">
    <property type="entry name" value="Resolvase_Rsv"/>
    <property type="match status" value="1"/>
</dbReference>
<accession>A0A1V2GGD2</accession>
<dbReference type="GO" id="GO:0006310">
    <property type="term" value="P:DNA recombination"/>
    <property type="evidence" value="ECO:0007669"/>
    <property type="project" value="UniProtKB-KW"/>
</dbReference>
<evidence type="ECO:0000259" key="4">
    <source>
        <dbReference type="PROSITE" id="PS51898"/>
    </source>
</evidence>
<dbReference type="PROSITE" id="PS51898">
    <property type="entry name" value="TYR_RECOMBINASE"/>
    <property type="match status" value="1"/>
</dbReference>
<dbReference type="GO" id="GO:0003677">
    <property type="term" value="F:DNA binding"/>
    <property type="evidence" value="ECO:0007669"/>
    <property type="project" value="InterPro"/>
</dbReference>
<name>A0A1V2GGD2_ECOLX</name>
<dbReference type="Gene3D" id="1.10.443.10">
    <property type="entry name" value="Intergrase catalytic core"/>
    <property type="match status" value="1"/>
</dbReference>
<organism evidence="5 6">
    <name type="scientific">Escherichia coli</name>
    <dbReference type="NCBI Taxonomy" id="562"/>
    <lineage>
        <taxon>Bacteria</taxon>
        <taxon>Pseudomonadati</taxon>
        <taxon>Pseudomonadota</taxon>
        <taxon>Gammaproteobacteria</taxon>
        <taxon>Enterobacterales</taxon>
        <taxon>Enterobacteriaceae</taxon>
        <taxon>Escherichia</taxon>
    </lineage>
</organism>
<dbReference type="CDD" id="cd00397">
    <property type="entry name" value="DNA_BRE_C"/>
    <property type="match status" value="1"/>
</dbReference>
<feature type="domain" description="Tyr recombinase" evidence="4">
    <location>
        <begin position="36"/>
        <end position="236"/>
    </location>
</feature>
<proteinExistence type="predicted"/>
<dbReference type="Proteomes" id="UP000188967">
    <property type="component" value="Unassembled WGS sequence"/>
</dbReference>
<protein>
    <submittedName>
        <fullName evidence="5">Resolvase</fullName>
    </submittedName>
</protein>
<dbReference type="RefSeq" id="WP_076795198.1">
    <property type="nucleotide sequence ID" value="NZ_JBAGRA010000020.1"/>
</dbReference>
<dbReference type="EMBL" id="MTPS01000135">
    <property type="protein sequence ID" value="ONG35180.1"/>
    <property type="molecule type" value="Genomic_DNA"/>
</dbReference>
<feature type="active site" description="O-(3'-phospho-DNA)-tyrosine intermediate" evidence="3">
    <location>
        <position position="223"/>
    </location>
</feature>
<keyword evidence="1" id="KW-0229">DNA integration</keyword>
<evidence type="ECO:0000256" key="2">
    <source>
        <dbReference type="ARBA" id="ARBA00023172"/>
    </source>
</evidence>
<dbReference type="InterPro" id="IPR016423">
    <property type="entry name" value="Resolvase_Rsv"/>
</dbReference>
<evidence type="ECO:0000256" key="3">
    <source>
        <dbReference type="PIRSR" id="PIRSR004576-50"/>
    </source>
</evidence>
<dbReference type="SUPFAM" id="SSF56349">
    <property type="entry name" value="DNA breaking-rejoining enzymes"/>
    <property type="match status" value="1"/>
</dbReference>
<dbReference type="Pfam" id="PF00589">
    <property type="entry name" value="Phage_integrase"/>
    <property type="match status" value="1"/>
</dbReference>
<dbReference type="PANTHER" id="PTHR30349:SF90">
    <property type="entry name" value="TYROSINE RECOMBINASE XERD"/>
    <property type="match status" value="1"/>
</dbReference>
<evidence type="ECO:0000313" key="5">
    <source>
        <dbReference type="EMBL" id="ONG35180.1"/>
    </source>
</evidence>
<evidence type="ECO:0000313" key="6">
    <source>
        <dbReference type="Proteomes" id="UP000188967"/>
    </source>
</evidence>
<comment type="caution">
    <text evidence="5">The sequence shown here is derived from an EMBL/GenBank/DDBJ whole genome shotgun (WGS) entry which is preliminary data.</text>
</comment>
<keyword evidence="2" id="KW-0233">DNA recombination</keyword>
<dbReference type="InterPro" id="IPR013762">
    <property type="entry name" value="Integrase-like_cat_sf"/>
</dbReference>